<evidence type="ECO:0000313" key="3">
    <source>
        <dbReference type="Proteomes" id="UP000254124"/>
    </source>
</evidence>
<reference evidence="2 3" key="1">
    <citation type="submission" date="2018-06" db="EMBL/GenBank/DDBJ databases">
        <authorList>
            <consortium name="Pathogen Informatics"/>
            <person name="Doyle S."/>
        </authorList>
    </citation>
    <scope>NUCLEOTIDE SEQUENCE [LARGE SCALE GENOMIC DNA]</scope>
    <source>
        <strain evidence="2 3">NCTC7295</strain>
    </source>
</reference>
<keyword evidence="1" id="KW-1133">Transmembrane helix</keyword>
<proteinExistence type="predicted"/>
<dbReference type="EMBL" id="UGWZ01000001">
    <property type="protein sequence ID" value="SUG13761.1"/>
    <property type="molecule type" value="Genomic_DNA"/>
</dbReference>
<organism evidence="2 3">
    <name type="scientific">Salmonella enterica subsp. arizonae</name>
    <dbReference type="NCBI Taxonomy" id="59203"/>
    <lineage>
        <taxon>Bacteria</taxon>
        <taxon>Pseudomonadati</taxon>
        <taxon>Pseudomonadota</taxon>
        <taxon>Gammaproteobacteria</taxon>
        <taxon>Enterobacterales</taxon>
        <taxon>Enterobacteriaceae</taxon>
        <taxon>Salmonella</taxon>
    </lineage>
</organism>
<dbReference type="AlphaFoldDB" id="A0A379RZE0"/>
<protein>
    <submittedName>
        <fullName evidence="2">DNA polymerase V</fullName>
    </submittedName>
</protein>
<accession>A0A379RZE0</accession>
<evidence type="ECO:0000256" key="1">
    <source>
        <dbReference type="SAM" id="Phobius"/>
    </source>
</evidence>
<evidence type="ECO:0000313" key="2">
    <source>
        <dbReference type="EMBL" id="SUG13761.1"/>
    </source>
</evidence>
<keyword evidence="1" id="KW-0812">Transmembrane</keyword>
<name>A0A379RZE0_SALER</name>
<keyword evidence="1" id="KW-0472">Membrane</keyword>
<gene>
    <name evidence="2" type="ORF">NCTC7295_01359</name>
</gene>
<feature type="transmembrane region" description="Helical" evidence="1">
    <location>
        <begin position="77"/>
        <end position="96"/>
    </location>
</feature>
<dbReference type="RefSeq" id="WP_220535525.1">
    <property type="nucleotide sequence ID" value="NZ_CBCSDD010000050.1"/>
</dbReference>
<dbReference type="Proteomes" id="UP000254124">
    <property type="component" value="Unassembled WGS sequence"/>
</dbReference>
<sequence>MEVLDQLNAKDGKGKAVLRRAGYPATVGNEEGEAITRYTTRYEDLLQVKCQVQLNLHPDFSHFRQYRVPQPRCMQEHALVGCLLFISGLTVTLFIGL</sequence>